<proteinExistence type="predicted"/>
<feature type="disulfide bond" evidence="4">
    <location>
        <begin position="83"/>
        <end position="126"/>
    </location>
</feature>
<keyword evidence="1 4" id="KW-0768">Sushi</keyword>
<dbReference type="PROSITE" id="PS50923">
    <property type="entry name" value="SUSHI"/>
    <property type="match status" value="2"/>
</dbReference>
<evidence type="ECO:0000313" key="6">
    <source>
        <dbReference type="Ensembl" id="ENSNVIP00000005710.1"/>
    </source>
</evidence>
<dbReference type="SUPFAM" id="SSF57535">
    <property type="entry name" value="Complement control module/SCR domain"/>
    <property type="match status" value="3"/>
</dbReference>
<accession>A0A8C7AHQ6</accession>
<dbReference type="PANTHER" id="PTHR45785">
    <property type="entry name" value="COMPLEMENT FACTOR H-RELATED"/>
    <property type="match status" value="1"/>
</dbReference>
<dbReference type="Proteomes" id="UP000694425">
    <property type="component" value="Unplaced"/>
</dbReference>
<dbReference type="GeneTree" id="ENSGT00940000154386"/>
<dbReference type="FunFam" id="2.10.70.10:FF:000060">
    <property type="entry name" value="Complement inhibitory factor H"/>
    <property type="match status" value="1"/>
</dbReference>
<sequence>MLRMWSKRNTCILSVGKRCLKSEIVIENGFFSEYKFAYPLSNETKYQCKSGYVTPDGKTSGSITCLESGWSPQPTCINSEEKCGPPPRIANGDITSFTLLSYAPGSSVDYMCQSFYVLQGHRTITCRNRQWSPPPKCLEACTVSEDILRTHNIRLRWFHGTKIYTRTGDVIEFECLHGYRTKTPAHTFRAACQHGKVTYPECE</sequence>
<reference evidence="6" key="2">
    <citation type="submission" date="2025-09" db="UniProtKB">
        <authorList>
            <consortium name="Ensembl"/>
        </authorList>
    </citation>
    <scope>IDENTIFICATION</scope>
</reference>
<dbReference type="Gene3D" id="2.10.70.10">
    <property type="entry name" value="Complement Module, domain 1"/>
    <property type="match status" value="3"/>
</dbReference>
<evidence type="ECO:0000256" key="2">
    <source>
        <dbReference type="ARBA" id="ARBA00022729"/>
    </source>
</evidence>
<dbReference type="Pfam" id="PF00084">
    <property type="entry name" value="Sushi"/>
    <property type="match status" value="3"/>
</dbReference>
<keyword evidence="3 4" id="KW-1015">Disulfide bond</keyword>
<name>A0A8C7AHQ6_NEOVI</name>
<protein>
    <recommendedName>
        <fullName evidence="5">Sushi domain-containing protein</fullName>
    </recommendedName>
</protein>
<evidence type="ECO:0000256" key="4">
    <source>
        <dbReference type="PROSITE-ProRule" id="PRU00302"/>
    </source>
</evidence>
<evidence type="ECO:0000256" key="1">
    <source>
        <dbReference type="ARBA" id="ARBA00022659"/>
    </source>
</evidence>
<dbReference type="AlphaFoldDB" id="A0A8C7AHQ6"/>
<feature type="domain" description="Sushi" evidence="5">
    <location>
        <begin position="17"/>
        <end position="78"/>
    </location>
</feature>
<dbReference type="InterPro" id="IPR035976">
    <property type="entry name" value="Sushi/SCR/CCP_sf"/>
</dbReference>
<dbReference type="InterPro" id="IPR051503">
    <property type="entry name" value="ComplSys_Reg/VirEntry_Med"/>
</dbReference>
<dbReference type="PANTHER" id="PTHR45785:SF7">
    <property type="entry name" value="COMPLEMENT FACTOR H"/>
    <property type="match status" value="1"/>
</dbReference>
<dbReference type="GO" id="GO:0005615">
    <property type="term" value="C:extracellular space"/>
    <property type="evidence" value="ECO:0007669"/>
    <property type="project" value="TreeGrafter"/>
</dbReference>
<dbReference type="GO" id="GO:0006956">
    <property type="term" value="P:complement activation"/>
    <property type="evidence" value="ECO:0007669"/>
    <property type="project" value="TreeGrafter"/>
</dbReference>
<reference evidence="6" key="1">
    <citation type="submission" date="2025-08" db="UniProtKB">
        <authorList>
            <consortium name="Ensembl"/>
        </authorList>
    </citation>
    <scope>IDENTIFICATION</scope>
</reference>
<dbReference type="InterPro" id="IPR000436">
    <property type="entry name" value="Sushi_SCR_CCP_dom"/>
</dbReference>
<dbReference type="GO" id="GO:0001851">
    <property type="term" value="F:complement component C3b binding"/>
    <property type="evidence" value="ECO:0007669"/>
    <property type="project" value="TreeGrafter"/>
</dbReference>
<evidence type="ECO:0000313" key="7">
    <source>
        <dbReference type="Proteomes" id="UP000694425"/>
    </source>
</evidence>
<dbReference type="FunFam" id="2.10.70.10:FF:000026">
    <property type="entry name" value="Complement inhibitory factor H"/>
    <property type="match status" value="1"/>
</dbReference>
<keyword evidence="7" id="KW-1185">Reference proteome</keyword>
<dbReference type="SMART" id="SM00032">
    <property type="entry name" value="CCP"/>
    <property type="match status" value="3"/>
</dbReference>
<dbReference type="Ensembl" id="ENSNVIT00000006711.1">
    <property type="protein sequence ID" value="ENSNVIP00000005710.1"/>
    <property type="gene ID" value="ENSNVIG00000004608.1"/>
</dbReference>
<organism evidence="6 7">
    <name type="scientific">Neovison vison</name>
    <name type="common">American mink</name>
    <name type="synonym">Mustela vison</name>
    <dbReference type="NCBI Taxonomy" id="452646"/>
    <lineage>
        <taxon>Eukaryota</taxon>
        <taxon>Metazoa</taxon>
        <taxon>Chordata</taxon>
        <taxon>Craniata</taxon>
        <taxon>Vertebrata</taxon>
        <taxon>Euteleostomi</taxon>
        <taxon>Mammalia</taxon>
        <taxon>Eutheria</taxon>
        <taxon>Laurasiatheria</taxon>
        <taxon>Carnivora</taxon>
        <taxon>Caniformia</taxon>
        <taxon>Musteloidea</taxon>
        <taxon>Mustelidae</taxon>
        <taxon>Mustelinae</taxon>
        <taxon>Neogale</taxon>
    </lineage>
</organism>
<dbReference type="CDD" id="cd00033">
    <property type="entry name" value="CCP"/>
    <property type="match status" value="2"/>
</dbReference>
<feature type="domain" description="Sushi" evidence="5">
    <location>
        <begin position="81"/>
        <end position="139"/>
    </location>
</feature>
<comment type="caution">
    <text evidence="4">Lacks conserved residue(s) required for the propagation of feature annotation.</text>
</comment>
<evidence type="ECO:0000256" key="3">
    <source>
        <dbReference type="ARBA" id="ARBA00023157"/>
    </source>
</evidence>
<evidence type="ECO:0000259" key="5">
    <source>
        <dbReference type="PROSITE" id="PS50923"/>
    </source>
</evidence>
<keyword evidence="2" id="KW-0732">Signal</keyword>